<protein>
    <submittedName>
        <fullName evidence="1">Uncharacterized protein</fullName>
    </submittedName>
</protein>
<proteinExistence type="predicted"/>
<keyword evidence="2" id="KW-1185">Reference proteome</keyword>
<dbReference type="OrthoDB" id="3464598at2759"/>
<dbReference type="EMBL" id="VIGI01000016">
    <property type="protein sequence ID" value="KAB8290797.1"/>
    <property type="molecule type" value="Genomic_DNA"/>
</dbReference>
<accession>A0A5N6JS03</accession>
<reference evidence="1 2" key="1">
    <citation type="submission" date="2019-06" db="EMBL/GenBank/DDBJ databases">
        <title>Genome Sequence of the Brown Rot Fungal Pathogen Monilinia laxa.</title>
        <authorList>
            <person name="De Miccolis Angelini R.M."/>
            <person name="Landi L."/>
            <person name="Abate D."/>
            <person name="Pollastro S."/>
            <person name="Romanazzi G."/>
            <person name="Faretra F."/>
        </authorList>
    </citation>
    <scope>NUCLEOTIDE SEQUENCE [LARGE SCALE GENOMIC DNA]</scope>
    <source>
        <strain evidence="1 2">Mlax316</strain>
    </source>
</reference>
<comment type="caution">
    <text evidence="1">The sequence shown here is derived from an EMBL/GenBank/DDBJ whole genome shotgun (WGS) entry which is preliminary data.</text>
</comment>
<evidence type="ECO:0000313" key="1">
    <source>
        <dbReference type="EMBL" id="KAB8290797.1"/>
    </source>
</evidence>
<organism evidence="1 2">
    <name type="scientific">Monilinia laxa</name>
    <name type="common">Brown rot fungus</name>
    <name type="synonym">Sclerotinia laxa</name>
    <dbReference type="NCBI Taxonomy" id="61186"/>
    <lineage>
        <taxon>Eukaryota</taxon>
        <taxon>Fungi</taxon>
        <taxon>Dikarya</taxon>
        <taxon>Ascomycota</taxon>
        <taxon>Pezizomycotina</taxon>
        <taxon>Leotiomycetes</taxon>
        <taxon>Helotiales</taxon>
        <taxon>Sclerotiniaceae</taxon>
        <taxon>Monilinia</taxon>
    </lineage>
</organism>
<sequence length="133" mass="14984">MNELNIRSSLVANDSQSLPKPFPICPLLNFNSEAINCSGLYRSPINDKMSALRGYKDYAAGWFTYTVRLKGEKFISAFPLTISEGQDSQVHSDPEETYGRITIPLLVQDDTFCRESELAYLPGLHLPHRAPYL</sequence>
<gene>
    <name evidence="1" type="ORF">EYC80_008434</name>
</gene>
<dbReference type="AlphaFoldDB" id="A0A5N6JS03"/>
<dbReference type="Proteomes" id="UP000326757">
    <property type="component" value="Unassembled WGS sequence"/>
</dbReference>
<name>A0A5N6JS03_MONLA</name>
<evidence type="ECO:0000313" key="2">
    <source>
        <dbReference type="Proteomes" id="UP000326757"/>
    </source>
</evidence>